<comment type="caution">
    <text evidence="2">The sequence shown here is derived from an EMBL/GenBank/DDBJ whole genome shotgun (WGS) entry which is preliminary data.</text>
</comment>
<name>A0A7J7M8W8_9MAGN</name>
<feature type="compositionally biased region" description="Polar residues" evidence="1">
    <location>
        <begin position="110"/>
        <end position="134"/>
    </location>
</feature>
<dbReference type="EMBL" id="JACGCM010001697">
    <property type="protein sequence ID" value="KAF6151329.1"/>
    <property type="molecule type" value="Genomic_DNA"/>
</dbReference>
<evidence type="ECO:0000256" key="1">
    <source>
        <dbReference type="SAM" id="MobiDB-lite"/>
    </source>
</evidence>
<dbReference type="AlphaFoldDB" id="A0A7J7M8W8"/>
<organism evidence="2 3">
    <name type="scientific">Kingdonia uniflora</name>
    <dbReference type="NCBI Taxonomy" id="39325"/>
    <lineage>
        <taxon>Eukaryota</taxon>
        <taxon>Viridiplantae</taxon>
        <taxon>Streptophyta</taxon>
        <taxon>Embryophyta</taxon>
        <taxon>Tracheophyta</taxon>
        <taxon>Spermatophyta</taxon>
        <taxon>Magnoliopsida</taxon>
        <taxon>Ranunculales</taxon>
        <taxon>Circaeasteraceae</taxon>
        <taxon>Kingdonia</taxon>
    </lineage>
</organism>
<sequence length="181" mass="20463">MWRSYNGVNCAYKGRLNKECSIFRGIILGLENRHHTGIVTDDFVSILFIFLISLMFKGESFKIGERMTNDTFFQLQDKPFKIGEAYKALKTCPKWSQIHHIGHPARNVARKSNFNDSPGNSTNTDPETPTSDTPNIIIPDDSINVDAPLYSCGDVRSNGKKKIQGKRSGKVKYWFLGEEDA</sequence>
<keyword evidence="3" id="KW-1185">Reference proteome</keyword>
<evidence type="ECO:0000313" key="3">
    <source>
        <dbReference type="Proteomes" id="UP000541444"/>
    </source>
</evidence>
<dbReference type="Proteomes" id="UP000541444">
    <property type="component" value="Unassembled WGS sequence"/>
</dbReference>
<proteinExistence type="predicted"/>
<protein>
    <submittedName>
        <fullName evidence="2">Uncharacterized protein</fullName>
    </submittedName>
</protein>
<accession>A0A7J7M8W8</accession>
<evidence type="ECO:0000313" key="2">
    <source>
        <dbReference type="EMBL" id="KAF6151329.1"/>
    </source>
</evidence>
<feature type="region of interest" description="Disordered" evidence="1">
    <location>
        <begin position="109"/>
        <end position="141"/>
    </location>
</feature>
<gene>
    <name evidence="2" type="ORF">GIB67_040602</name>
</gene>
<reference evidence="2 3" key="1">
    <citation type="journal article" date="2020" name="IScience">
        <title>Genome Sequencing of the Endangered Kingdonia uniflora (Circaeasteraceae, Ranunculales) Reveals Potential Mechanisms of Evolutionary Specialization.</title>
        <authorList>
            <person name="Sun Y."/>
            <person name="Deng T."/>
            <person name="Zhang A."/>
            <person name="Moore M.J."/>
            <person name="Landis J.B."/>
            <person name="Lin N."/>
            <person name="Zhang H."/>
            <person name="Zhang X."/>
            <person name="Huang J."/>
            <person name="Zhang X."/>
            <person name="Sun H."/>
            <person name="Wang H."/>
        </authorList>
    </citation>
    <scope>NUCLEOTIDE SEQUENCE [LARGE SCALE GENOMIC DNA]</scope>
    <source>
        <strain evidence="2">TB1705</strain>
        <tissue evidence="2">Leaf</tissue>
    </source>
</reference>